<dbReference type="EMBL" id="BRLH01000009">
    <property type="protein sequence ID" value="GKX56830.1"/>
    <property type="molecule type" value="Genomic_DNA"/>
</dbReference>
<evidence type="ECO:0000256" key="5">
    <source>
        <dbReference type="SAM" id="SignalP"/>
    </source>
</evidence>
<dbReference type="Pfam" id="PF00419">
    <property type="entry name" value="Fimbrial"/>
    <property type="match status" value="1"/>
</dbReference>
<keyword evidence="8" id="KW-1185">Reference proteome</keyword>
<accession>A0AAV5N4C5</accession>
<keyword evidence="3 5" id="KW-0732">Signal</keyword>
<feature type="signal peptide" evidence="5">
    <location>
        <begin position="1"/>
        <end position="24"/>
    </location>
</feature>
<reference evidence="7" key="1">
    <citation type="submission" date="2022-06" db="EMBL/GenBank/DDBJ databases">
        <title>Draft genome sequences of Leminorella grimontii str. JCM5902.</title>
        <authorList>
            <person name="Wakabayashi Y."/>
            <person name="Kojima K."/>
        </authorList>
    </citation>
    <scope>NUCLEOTIDE SEQUENCE</scope>
    <source>
        <strain evidence="7">JCM 5902</strain>
    </source>
</reference>
<evidence type="ECO:0000313" key="8">
    <source>
        <dbReference type="Proteomes" id="UP001058124"/>
    </source>
</evidence>
<organism evidence="7 8">
    <name type="scientific">Leminorella grimontii</name>
    <dbReference type="NCBI Taxonomy" id="82981"/>
    <lineage>
        <taxon>Bacteria</taxon>
        <taxon>Pseudomonadati</taxon>
        <taxon>Pseudomonadota</taxon>
        <taxon>Gammaproteobacteria</taxon>
        <taxon>Enterobacterales</taxon>
        <taxon>Budviciaceae</taxon>
        <taxon>Leminorella</taxon>
    </lineage>
</organism>
<keyword evidence="4" id="KW-0281">Fimbrium</keyword>
<evidence type="ECO:0000313" key="7">
    <source>
        <dbReference type="EMBL" id="GKX56830.1"/>
    </source>
</evidence>
<dbReference type="AlphaFoldDB" id="A0AAV5N4C5"/>
<dbReference type="PANTHER" id="PTHR33420">
    <property type="entry name" value="FIMBRIAL SUBUNIT ELFA-RELATED"/>
    <property type="match status" value="1"/>
</dbReference>
<name>A0AAV5N4C5_9GAMM</name>
<dbReference type="Proteomes" id="UP001058124">
    <property type="component" value="Unassembled WGS sequence"/>
</dbReference>
<dbReference type="RefSeq" id="WP_051155737.1">
    <property type="nucleotide sequence ID" value="NZ_BRLH01000009.1"/>
</dbReference>
<dbReference type="InterPro" id="IPR036937">
    <property type="entry name" value="Adhesion_dom_fimbrial_sf"/>
</dbReference>
<feature type="chain" id="PRO_5043596286" evidence="5">
    <location>
        <begin position="25"/>
        <end position="327"/>
    </location>
</feature>
<feature type="domain" description="Fimbrial-type adhesion" evidence="6">
    <location>
        <begin position="193"/>
        <end position="327"/>
    </location>
</feature>
<dbReference type="GO" id="GO:0043709">
    <property type="term" value="P:cell adhesion involved in single-species biofilm formation"/>
    <property type="evidence" value="ECO:0007669"/>
    <property type="project" value="TreeGrafter"/>
</dbReference>
<dbReference type="InterPro" id="IPR000259">
    <property type="entry name" value="Adhesion_dom_fimbrial"/>
</dbReference>
<dbReference type="Gene3D" id="2.60.40.3310">
    <property type="match status" value="1"/>
</dbReference>
<dbReference type="GO" id="GO:0009289">
    <property type="term" value="C:pilus"/>
    <property type="evidence" value="ECO:0007669"/>
    <property type="project" value="UniProtKB-SubCell"/>
</dbReference>
<comment type="subcellular location">
    <subcellularLocation>
        <location evidence="1">Fimbrium</location>
    </subcellularLocation>
</comment>
<dbReference type="SUPFAM" id="SSF49401">
    <property type="entry name" value="Bacterial adhesins"/>
    <property type="match status" value="1"/>
</dbReference>
<gene>
    <name evidence="7" type="ORF">SOASR030_29420</name>
</gene>
<dbReference type="Gene3D" id="2.60.40.1090">
    <property type="entry name" value="Fimbrial-type adhesion domain"/>
    <property type="match status" value="1"/>
</dbReference>
<comment type="caution">
    <text evidence="7">The sequence shown here is derived from an EMBL/GenBank/DDBJ whole genome shotgun (WGS) entry which is preliminary data.</text>
</comment>
<evidence type="ECO:0000256" key="3">
    <source>
        <dbReference type="ARBA" id="ARBA00022729"/>
    </source>
</evidence>
<dbReference type="InterPro" id="IPR050263">
    <property type="entry name" value="Bact_Fimbrial_Adh_Pro"/>
</dbReference>
<sequence length="327" mass="34586">MKKARIAYALFIALALLPMGKAFANCSFSGGSGTIKTTINTPSVIYVKRNAEPGTILFDSGWVSGGNSKVSCSWTSTTTVGYYGATPASPYGNGVITSTNSSVGIRLYYSNSNDTSYGQVVPSERSSSSFYDGLIANTYTPAAYYRMELVLVDTVREGTITMYSPLALTTYDPVTTTEAYASNPINIYPQSLSCQVNTTQLQVPLGDVQSNSLTQVGATTVSKDFQIGLTCESGTIVSVAMTGTQNGDTSDDSVLALTNAGQSGVATGLGVQILQDSQPLHIGETRMVVSSANTSELLNFTARYYQTRPKVTPGSANTTALLTMVYQ</sequence>
<evidence type="ECO:0000256" key="4">
    <source>
        <dbReference type="ARBA" id="ARBA00023263"/>
    </source>
</evidence>
<dbReference type="PANTHER" id="PTHR33420:SF12">
    <property type="entry name" value="FIMBRIN-LIKE PROTEIN FIMI-RELATED"/>
    <property type="match status" value="1"/>
</dbReference>
<dbReference type="InterPro" id="IPR008966">
    <property type="entry name" value="Adhesion_dom_sf"/>
</dbReference>
<evidence type="ECO:0000256" key="2">
    <source>
        <dbReference type="ARBA" id="ARBA00006671"/>
    </source>
</evidence>
<comment type="similarity">
    <text evidence="2">Belongs to the fimbrial protein family.</text>
</comment>
<proteinExistence type="inferred from homology"/>
<evidence type="ECO:0000259" key="6">
    <source>
        <dbReference type="Pfam" id="PF00419"/>
    </source>
</evidence>
<protein>
    <submittedName>
        <fullName evidence="7">Major fimbrial protein SthE</fullName>
    </submittedName>
</protein>
<evidence type="ECO:0000256" key="1">
    <source>
        <dbReference type="ARBA" id="ARBA00004561"/>
    </source>
</evidence>